<evidence type="ECO:0000313" key="2">
    <source>
        <dbReference type="EMBL" id="AZQ43865.1"/>
    </source>
</evidence>
<dbReference type="PROSITE" id="PS00109">
    <property type="entry name" value="PROTEIN_KINASE_TYR"/>
    <property type="match status" value="1"/>
</dbReference>
<dbReference type="SUPFAM" id="SSF56112">
    <property type="entry name" value="Protein kinase-like (PK-like)"/>
    <property type="match status" value="1"/>
</dbReference>
<dbReference type="PANTHER" id="PTHR44167:SF24">
    <property type="entry name" value="SERINE_THREONINE-PROTEIN KINASE CHK2"/>
    <property type="match status" value="1"/>
</dbReference>
<protein>
    <recommendedName>
        <fullName evidence="1">Protein kinase domain-containing protein</fullName>
    </recommendedName>
</protein>
<dbReference type="EMBL" id="CP034549">
    <property type="protein sequence ID" value="AZQ43865.1"/>
    <property type="molecule type" value="Genomic_DNA"/>
</dbReference>
<evidence type="ECO:0000259" key="1">
    <source>
        <dbReference type="PROSITE" id="PS50011"/>
    </source>
</evidence>
<evidence type="ECO:0000313" key="3">
    <source>
        <dbReference type="Proteomes" id="UP000279600"/>
    </source>
</evidence>
<dbReference type="Pfam" id="PF00069">
    <property type="entry name" value="Pkinase"/>
    <property type="match status" value="1"/>
</dbReference>
<keyword evidence="3" id="KW-1185">Reference proteome</keyword>
<reference evidence="2 3" key="1">
    <citation type="submission" date="2018-12" db="EMBL/GenBank/DDBJ databases">
        <title>Complete genome of Nonlabens sp. MJ115.</title>
        <authorList>
            <person name="Choi H.S."/>
            <person name="Jung J."/>
        </authorList>
    </citation>
    <scope>NUCLEOTIDE SEQUENCE [LARGE SCALE GENOMIC DNA]</scope>
    <source>
        <strain evidence="2 3">MJ115</strain>
    </source>
</reference>
<dbReference type="GO" id="GO:0004674">
    <property type="term" value="F:protein serine/threonine kinase activity"/>
    <property type="evidence" value="ECO:0007669"/>
    <property type="project" value="TreeGrafter"/>
</dbReference>
<dbReference type="GO" id="GO:0005524">
    <property type="term" value="F:ATP binding"/>
    <property type="evidence" value="ECO:0007669"/>
    <property type="project" value="InterPro"/>
</dbReference>
<dbReference type="KEGG" id="noj:EJ995_06340"/>
<name>A0A3S9MX94_9FLAO</name>
<gene>
    <name evidence="2" type="ORF">EJ995_06340</name>
</gene>
<dbReference type="PROSITE" id="PS50011">
    <property type="entry name" value="PROTEIN_KINASE_DOM"/>
    <property type="match status" value="1"/>
</dbReference>
<dbReference type="OrthoDB" id="9813021at2"/>
<accession>A0A3S9MX94</accession>
<dbReference type="GO" id="GO:0005737">
    <property type="term" value="C:cytoplasm"/>
    <property type="evidence" value="ECO:0007669"/>
    <property type="project" value="TreeGrafter"/>
</dbReference>
<dbReference type="Gene3D" id="1.10.510.10">
    <property type="entry name" value="Transferase(Phosphotransferase) domain 1"/>
    <property type="match status" value="1"/>
</dbReference>
<proteinExistence type="predicted"/>
<dbReference type="AlphaFoldDB" id="A0A3S9MX94"/>
<dbReference type="InterPro" id="IPR008266">
    <property type="entry name" value="Tyr_kinase_AS"/>
</dbReference>
<organism evidence="2 3">
    <name type="scientific">Nonlabens ponticola</name>
    <dbReference type="NCBI Taxonomy" id="2496866"/>
    <lineage>
        <taxon>Bacteria</taxon>
        <taxon>Pseudomonadati</taxon>
        <taxon>Bacteroidota</taxon>
        <taxon>Flavobacteriia</taxon>
        <taxon>Flavobacteriales</taxon>
        <taxon>Flavobacteriaceae</taxon>
        <taxon>Nonlabens</taxon>
    </lineage>
</organism>
<dbReference type="InterPro" id="IPR000719">
    <property type="entry name" value="Prot_kinase_dom"/>
</dbReference>
<dbReference type="PANTHER" id="PTHR44167">
    <property type="entry name" value="OVARIAN-SPECIFIC SERINE/THREONINE-PROTEIN KINASE LOK-RELATED"/>
    <property type="match status" value="1"/>
</dbReference>
<dbReference type="SMART" id="SM00220">
    <property type="entry name" value="S_TKc"/>
    <property type="match status" value="1"/>
</dbReference>
<dbReference type="Proteomes" id="UP000279600">
    <property type="component" value="Chromosome"/>
</dbReference>
<dbReference type="InterPro" id="IPR011009">
    <property type="entry name" value="Kinase-like_dom_sf"/>
</dbReference>
<feature type="domain" description="Protein kinase" evidence="1">
    <location>
        <begin position="1"/>
        <end position="265"/>
    </location>
</feature>
<sequence length="265" mass="30929">MDLDKEYELLSNNTVTHNGKEYSCRTFSLGDVIYKKGTNPICFNENRFLKKLSNCKNFPNVINFEQGIEESSITINFVKGQPLEDEIKGSHYLSHAQICQILGGCLDILMQLARYQIIHRDIRPDNIIISKNKEQYIPVLIDFGWGKYVQEQDVITPSYLGDMQRFPGTLFNDSYSMGYCLIPLKRTEALTELVNKFMMVDPITDKNFNHVTLVLNDLKQDLKHYESKKIQEQFYLWFEFLKKRISESRIGAAYRKSITKEVIHD</sequence>